<evidence type="ECO:0000256" key="6">
    <source>
        <dbReference type="SAM" id="Coils"/>
    </source>
</evidence>
<comment type="similarity">
    <text evidence="2">Belongs to the membrane fusion protein (MFP) (TC 8.A.1) family.</text>
</comment>
<dbReference type="AlphaFoldDB" id="A0A8J7AWM4"/>
<accession>A0A8J7AWM4</accession>
<keyword evidence="6" id="KW-0175">Coiled coil</keyword>
<organism evidence="8 9">
    <name type="scientific">Vasconcelosia minhoensis LEGE 07310</name>
    <dbReference type="NCBI Taxonomy" id="915328"/>
    <lineage>
        <taxon>Bacteria</taxon>
        <taxon>Bacillati</taxon>
        <taxon>Cyanobacteriota</taxon>
        <taxon>Cyanophyceae</taxon>
        <taxon>Nodosilineales</taxon>
        <taxon>Cymatolegaceae</taxon>
        <taxon>Vasconcelosia</taxon>
        <taxon>Vasconcelosia minhoensis</taxon>
    </lineage>
</organism>
<feature type="coiled-coil region" evidence="6">
    <location>
        <begin position="111"/>
        <end position="283"/>
    </location>
</feature>
<evidence type="ECO:0000256" key="5">
    <source>
        <dbReference type="ARBA" id="ARBA00023136"/>
    </source>
</evidence>
<evidence type="ECO:0000256" key="1">
    <source>
        <dbReference type="ARBA" id="ARBA00004167"/>
    </source>
</evidence>
<protein>
    <submittedName>
        <fullName evidence="8">HlyD family efflux transporter periplasmic adaptor subunit</fullName>
    </submittedName>
</protein>
<keyword evidence="3 7" id="KW-0812">Transmembrane</keyword>
<dbReference type="PANTHER" id="PTHR30386">
    <property type="entry name" value="MEMBRANE FUSION SUBUNIT OF EMRAB-TOLC MULTIDRUG EFFLUX PUMP"/>
    <property type="match status" value="1"/>
</dbReference>
<dbReference type="EMBL" id="JADEXG010000036">
    <property type="protein sequence ID" value="MBE9078603.1"/>
    <property type="molecule type" value="Genomic_DNA"/>
</dbReference>
<dbReference type="GO" id="GO:1990961">
    <property type="term" value="P:xenobiotic detoxification by transmembrane export across the plasma membrane"/>
    <property type="evidence" value="ECO:0007669"/>
    <property type="project" value="InterPro"/>
</dbReference>
<dbReference type="Gene3D" id="2.40.30.170">
    <property type="match status" value="1"/>
</dbReference>
<evidence type="ECO:0000256" key="3">
    <source>
        <dbReference type="ARBA" id="ARBA00022692"/>
    </source>
</evidence>
<sequence length="427" mass="47334">MKLEYKQQPLPHEEEGTEFETRQFIFRAIRLVFGLGLIAIIGYLLWDNYRKTTSSQAYINGIIIPVRAPITGTFKISNQDLELTPGKSIQAGTTIGRIENIRADPQLATTQQQLRSQVQQTEKQLENIQIKIENRQQSLQKVAHKSNQENALQVESAQAQVNRRFNQLQQAQKTAEFTQREAQRYRQLGAAGAVSRNRVEEEDTEAQIAQEIVDASQAQLAQARADLAAAKAGLSLEGGNSFSYPQVRRQELQTEIADLQLQLKALKTQQEQQKSELGTADQQFQLQTRAAVKMPTTGVVWSVENPPSSQGTTLSAGDTIFRVVQCSETWVEAFFPENEIEELSIGTPAQIKLLAGNSTFSGSVQRIRAGVGRVSPGQESAVPPPDQVRREVAVRLSIDNPIKAPAEFCGIGRSVEVTFSEGQGLFF</sequence>
<proteinExistence type="inferred from homology"/>
<dbReference type="PANTHER" id="PTHR30386:SF26">
    <property type="entry name" value="TRANSPORT PROTEIN COMB"/>
    <property type="match status" value="1"/>
</dbReference>
<dbReference type="Gene3D" id="6.10.140.1990">
    <property type="match status" value="1"/>
</dbReference>
<dbReference type="Proteomes" id="UP000636505">
    <property type="component" value="Unassembled WGS sequence"/>
</dbReference>
<feature type="transmembrane region" description="Helical" evidence="7">
    <location>
        <begin position="28"/>
        <end position="46"/>
    </location>
</feature>
<keyword evidence="4 7" id="KW-1133">Transmembrane helix</keyword>
<comment type="caution">
    <text evidence="8">The sequence shown here is derived from an EMBL/GenBank/DDBJ whole genome shotgun (WGS) entry which is preliminary data.</text>
</comment>
<evidence type="ECO:0000256" key="4">
    <source>
        <dbReference type="ARBA" id="ARBA00022989"/>
    </source>
</evidence>
<dbReference type="GO" id="GO:0019898">
    <property type="term" value="C:extrinsic component of membrane"/>
    <property type="evidence" value="ECO:0007669"/>
    <property type="project" value="InterPro"/>
</dbReference>
<keyword evidence="5 7" id="KW-0472">Membrane</keyword>
<keyword evidence="9" id="KW-1185">Reference proteome</keyword>
<gene>
    <name evidence="8" type="ORF">IQ241_15090</name>
</gene>
<name>A0A8J7AWM4_9CYAN</name>
<reference evidence="8" key="1">
    <citation type="submission" date="2020-10" db="EMBL/GenBank/DDBJ databases">
        <authorList>
            <person name="Castelo-Branco R."/>
            <person name="Eusebio N."/>
            <person name="Adriana R."/>
            <person name="Vieira A."/>
            <person name="Brugerolle De Fraissinette N."/>
            <person name="Rezende De Castro R."/>
            <person name="Schneider M.P."/>
            <person name="Vasconcelos V."/>
            <person name="Leao P.N."/>
        </authorList>
    </citation>
    <scope>NUCLEOTIDE SEQUENCE</scope>
    <source>
        <strain evidence="8">LEGE 07310</strain>
    </source>
</reference>
<comment type="subcellular location">
    <subcellularLocation>
        <location evidence="1">Membrane</location>
        <topology evidence="1">Single-pass membrane protein</topology>
    </subcellularLocation>
</comment>
<dbReference type="RefSeq" id="WP_193908599.1">
    <property type="nucleotide sequence ID" value="NZ_JADEXG010000036.1"/>
</dbReference>
<dbReference type="InterPro" id="IPR050739">
    <property type="entry name" value="MFP"/>
</dbReference>
<dbReference type="GO" id="GO:1990195">
    <property type="term" value="C:macrolide transmembrane transporter complex"/>
    <property type="evidence" value="ECO:0007669"/>
    <property type="project" value="InterPro"/>
</dbReference>
<evidence type="ECO:0000256" key="7">
    <source>
        <dbReference type="SAM" id="Phobius"/>
    </source>
</evidence>
<evidence type="ECO:0000256" key="2">
    <source>
        <dbReference type="ARBA" id="ARBA00009477"/>
    </source>
</evidence>
<evidence type="ECO:0000313" key="8">
    <source>
        <dbReference type="EMBL" id="MBE9078603.1"/>
    </source>
</evidence>
<dbReference type="InterPro" id="IPR030190">
    <property type="entry name" value="MacA_alpha-hairpin_sf"/>
</dbReference>
<evidence type="ECO:0000313" key="9">
    <source>
        <dbReference type="Proteomes" id="UP000636505"/>
    </source>
</evidence>